<accession>A0A438EZB8</accession>
<evidence type="ECO:0000313" key="4">
    <source>
        <dbReference type="Proteomes" id="UP000288805"/>
    </source>
</evidence>
<feature type="transmembrane region" description="Helical" evidence="2">
    <location>
        <begin position="85"/>
        <end position="102"/>
    </location>
</feature>
<dbReference type="EMBL" id="QGNW01001158">
    <property type="protein sequence ID" value="RVW53098.1"/>
    <property type="molecule type" value="Genomic_DNA"/>
</dbReference>
<dbReference type="InterPro" id="IPR036397">
    <property type="entry name" value="RNaseH_sf"/>
</dbReference>
<dbReference type="CDD" id="cd09272">
    <property type="entry name" value="RNase_HI_RT_Ty1"/>
    <property type="match status" value="1"/>
</dbReference>
<dbReference type="SUPFAM" id="SSF53098">
    <property type="entry name" value="Ribonuclease H-like"/>
    <property type="match status" value="1"/>
</dbReference>
<dbReference type="GO" id="GO:0003676">
    <property type="term" value="F:nucleic acid binding"/>
    <property type="evidence" value="ECO:0007669"/>
    <property type="project" value="InterPro"/>
</dbReference>
<dbReference type="PANTHER" id="PTHR11439:SF484">
    <property type="entry name" value="REVERSE TRANSCRIPTASE TY1_COPIA-TYPE DOMAIN-CONTAINING PROTEIN"/>
    <property type="match status" value="1"/>
</dbReference>
<sequence>MSHHGILHQSSCAHTPQQNGVAERKNRHLVETARTIFLHNSSLPIPSASPAPALPFPNDLPLLFGKSTHEALSHPGWRQAMVDEWLLCTLMALGILLFYPLVNLPLAVVGSMQLRFSPDWSGGVCLVCRFRRSLYDLKQSPRAWFGRFSFVVQEFGMLRSTTDHSVFYHHNSLGQCIYLTKDLGKLKYFLGIEITQSSSGVVLSQRKYALVILGETGMLNCKPVDTAMDPNVKLVPGQGEPLGDPGRYRQLIGKLNYLTITRPDISFPVSVVSQFLQSPCDSHWDAVIRILQYIKSTPGQDRRSTSGYCVFIGGNLISWKSKKQDVVARSSAKAEYRAMTLATCELIWLRHLLRELRFGKDEQMKLICDNQAALHIVSNLVFHERTKHIEVDCHFIREKIASKCVATSFVNSNDQLVDIFTKSLRGLRIKYICNKLGAYDVYAPA</sequence>
<dbReference type="InterPro" id="IPR043502">
    <property type="entry name" value="DNA/RNA_pol_sf"/>
</dbReference>
<evidence type="ECO:0000256" key="1">
    <source>
        <dbReference type="SAM" id="MobiDB-lite"/>
    </source>
</evidence>
<dbReference type="SUPFAM" id="SSF56672">
    <property type="entry name" value="DNA/RNA polymerases"/>
    <property type="match status" value="1"/>
</dbReference>
<dbReference type="InterPro" id="IPR012337">
    <property type="entry name" value="RNaseH-like_sf"/>
</dbReference>
<feature type="region of interest" description="Disordered" evidence="1">
    <location>
        <begin position="1"/>
        <end position="24"/>
    </location>
</feature>
<dbReference type="AlphaFoldDB" id="A0A438EZB8"/>
<keyword evidence="2" id="KW-0812">Transmembrane</keyword>
<proteinExistence type="predicted"/>
<dbReference type="Gene3D" id="3.30.420.10">
    <property type="entry name" value="Ribonuclease H-like superfamily/Ribonuclease H"/>
    <property type="match status" value="1"/>
</dbReference>
<keyword evidence="2" id="KW-0472">Membrane</keyword>
<name>A0A438EZB8_VITVI</name>
<gene>
    <name evidence="3" type="primary">RE1_525</name>
    <name evidence="3" type="ORF">CK203_080662</name>
</gene>
<keyword evidence="2" id="KW-1133">Transmembrane helix</keyword>
<reference evidence="3 4" key="1">
    <citation type="journal article" date="2018" name="PLoS Genet.">
        <title>Population sequencing reveals clonal diversity and ancestral inbreeding in the grapevine cultivar Chardonnay.</title>
        <authorList>
            <person name="Roach M.J."/>
            <person name="Johnson D.L."/>
            <person name="Bohlmann J."/>
            <person name="van Vuuren H.J."/>
            <person name="Jones S.J."/>
            <person name="Pretorius I.S."/>
            <person name="Schmidt S.A."/>
            <person name="Borneman A.R."/>
        </authorList>
    </citation>
    <scope>NUCLEOTIDE SEQUENCE [LARGE SCALE GENOMIC DNA]</scope>
    <source>
        <strain evidence="4">cv. Chardonnay</strain>
        <tissue evidence="3">Leaf</tissue>
    </source>
</reference>
<dbReference type="PANTHER" id="PTHR11439">
    <property type="entry name" value="GAG-POL-RELATED RETROTRANSPOSON"/>
    <property type="match status" value="1"/>
</dbReference>
<dbReference type="Proteomes" id="UP000288805">
    <property type="component" value="Unassembled WGS sequence"/>
</dbReference>
<organism evidence="3 4">
    <name type="scientific">Vitis vinifera</name>
    <name type="common">Grape</name>
    <dbReference type="NCBI Taxonomy" id="29760"/>
    <lineage>
        <taxon>Eukaryota</taxon>
        <taxon>Viridiplantae</taxon>
        <taxon>Streptophyta</taxon>
        <taxon>Embryophyta</taxon>
        <taxon>Tracheophyta</taxon>
        <taxon>Spermatophyta</taxon>
        <taxon>Magnoliopsida</taxon>
        <taxon>eudicotyledons</taxon>
        <taxon>Gunneridae</taxon>
        <taxon>Pentapetalae</taxon>
        <taxon>rosids</taxon>
        <taxon>Vitales</taxon>
        <taxon>Vitaceae</taxon>
        <taxon>Viteae</taxon>
        <taxon>Vitis</taxon>
    </lineage>
</organism>
<evidence type="ECO:0000313" key="3">
    <source>
        <dbReference type="EMBL" id="RVW53098.1"/>
    </source>
</evidence>
<protein>
    <submittedName>
        <fullName evidence="3">Retrovirus-related Pol polyprotein from transposon RE1</fullName>
    </submittedName>
</protein>
<comment type="caution">
    <text evidence="3">The sequence shown here is derived from an EMBL/GenBank/DDBJ whole genome shotgun (WGS) entry which is preliminary data.</text>
</comment>
<evidence type="ECO:0000256" key="2">
    <source>
        <dbReference type="SAM" id="Phobius"/>
    </source>
</evidence>
<feature type="compositionally biased region" description="Polar residues" evidence="1">
    <location>
        <begin position="8"/>
        <end position="20"/>
    </location>
</feature>